<feature type="domain" description="Helicase C-terminal" evidence="17">
    <location>
        <begin position="480"/>
        <end position="626"/>
    </location>
</feature>
<dbReference type="Pfam" id="PF17191">
    <property type="entry name" value="RecG_wedge"/>
    <property type="match status" value="1"/>
</dbReference>
<dbReference type="PROSITE" id="PS51192">
    <property type="entry name" value="HELICASE_ATP_BIND_1"/>
    <property type="match status" value="1"/>
</dbReference>
<dbReference type="Pfam" id="PF19833">
    <property type="entry name" value="RecG_dom3_C"/>
    <property type="match status" value="1"/>
</dbReference>
<dbReference type="InterPro" id="IPR045562">
    <property type="entry name" value="RecG_dom3_C"/>
</dbReference>
<dbReference type="EC" id="5.6.2.4" evidence="13 15"/>
<name>A0ABQ2R072_9GAMM</name>
<comment type="catalytic activity">
    <reaction evidence="12 15">
        <text>Couples ATP hydrolysis with the unwinding of duplex DNA by translocating in the 3'-5' direction.</text>
        <dbReference type="EC" id="5.6.2.4"/>
    </reaction>
</comment>
<organism evidence="18 19">
    <name type="scientific">Shewanella litoralis</name>
    <dbReference type="NCBI Taxonomy" id="2282700"/>
    <lineage>
        <taxon>Bacteria</taxon>
        <taxon>Pseudomonadati</taxon>
        <taxon>Pseudomonadota</taxon>
        <taxon>Gammaproteobacteria</taxon>
        <taxon>Alteromonadales</taxon>
        <taxon>Shewanellaceae</taxon>
        <taxon>Shewanella</taxon>
    </lineage>
</organism>
<dbReference type="PANTHER" id="PTHR47964:SF1">
    <property type="entry name" value="ATP-DEPENDENT DNA HELICASE HOMOLOG RECG, CHLOROPLASTIC"/>
    <property type="match status" value="1"/>
</dbReference>
<dbReference type="SUPFAM" id="SSF52540">
    <property type="entry name" value="P-loop containing nucleoside triphosphate hydrolases"/>
    <property type="match status" value="2"/>
</dbReference>
<dbReference type="InterPro" id="IPR027417">
    <property type="entry name" value="P-loop_NTPase"/>
</dbReference>
<dbReference type="EMBL" id="BMQX01000001">
    <property type="protein sequence ID" value="GGQ03531.1"/>
    <property type="molecule type" value="Genomic_DNA"/>
</dbReference>
<dbReference type="SMART" id="SM00490">
    <property type="entry name" value="HELICc"/>
    <property type="match status" value="1"/>
</dbReference>
<dbReference type="GO" id="GO:0004386">
    <property type="term" value="F:helicase activity"/>
    <property type="evidence" value="ECO:0007669"/>
    <property type="project" value="UniProtKB-KW"/>
</dbReference>
<dbReference type="InterPro" id="IPR001650">
    <property type="entry name" value="Helicase_C-like"/>
</dbReference>
<comment type="function">
    <text evidence="15">Plays a critical role in recombination and DNA repair. Helps process Holliday junction intermediates to mature products by catalyzing branch migration. Has replication fork regression activity, unwinds stalled or blocked replication forks to make a HJ that can be resolved. Has a DNA unwinding activity characteristic of a DNA helicase with 3'-5' polarity.</text>
</comment>
<keyword evidence="7 15" id="KW-0067">ATP-binding</keyword>
<dbReference type="InterPro" id="IPR014001">
    <property type="entry name" value="Helicase_ATP-bd"/>
</dbReference>
<proteinExistence type="inferred from homology"/>
<feature type="domain" description="Helicase ATP-binding" evidence="16">
    <location>
        <begin position="281"/>
        <end position="446"/>
    </location>
</feature>
<dbReference type="NCBIfam" id="TIGR00643">
    <property type="entry name" value="recG"/>
    <property type="match status" value="1"/>
</dbReference>
<dbReference type="Proteomes" id="UP000619118">
    <property type="component" value="Unassembled WGS sequence"/>
</dbReference>
<evidence type="ECO:0000256" key="11">
    <source>
        <dbReference type="ARBA" id="ARBA00023235"/>
    </source>
</evidence>
<dbReference type="NCBIfam" id="NF008166">
    <property type="entry name" value="PRK10917.1-4"/>
    <property type="match status" value="1"/>
</dbReference>
<dbReference type="Gene3D" id="2.40.50.140">
    <property type="entry name" value="Nucleic acid-binding proteins"/>
    <property type="match status" value="1"/>
</dbReference>
<dbReference type="Gene3D" id="3.40.50.300">
    <property type="entry name" value="P-loop containing nucleotide triphosphate hydrolases"/>
    <property type="match status" value="2"/>
</dbReference>
<evidence type="ECO:0000256" key="2">
    <source>
        <dbReference type="ARBA" id="ARBA00017846"/>
    </source>
</evidence>
<evidence type="ECO:0000256" key="12">
    <source>
        <dbReference type="ARBA" id="ARBA00034617"/>
    </source>
</evidence>
<dbReference type="InterPro" id="IPR033454">
    <property type="entry name" value="RecG_wedge"/>
</dbReference>
<evidence type="ECO:0000259" key="16">
    <source>
        <dbReference type="PROSITE" id="PS51192"/>
    </source>
</evidence>
<evidence type="ECO:0000256" key="1">
    <source>
        <dbReference type="ARBA" id="ARBA00007504"/>
    </source>
</evidence>
<keyword evidence="6 15" id="KW-0347">Helicase</keyword>
<evidence type="ECO:0000256" key="14">
    <source>
        <dbReference type="ARBA" id="ARBA00048988"/>
    </source>
</evidence>
<keyword evidence="11" id="KW-0413">Isomerase</keyword>
<sequence>MLRLDQVPITDLKGVAKKVAEKLAKLSIKTVQDVLFHLPLRYEDRTQIHPIATLPPGSYGTIEAEIQSTQIMQGKRRMLVCNVRDHSGMMSLRFFNFSMAQRNAMEHGAIIRAYGEIRRGNHHKEIVHPEYQIIQAGETITLSDTLTPIYPTTEGVKQASWIKLTEQALIMLDNGGLPELLPANLQPNNISLRDALHTLHRPSSSVSPYELEQGQHPAQQRLIQEELLAHNLSMLLLRQRSNQDAAVAMPTSGQLLQPFLAQLPFSPTGAQQRVVAEINQDLQQPTPMMRLVQGDVGSGKTLVAALAALQAIENGYQVAMMAPTELLAEQHAANFATWFEPLGLKVGWLAGKLKGKARAQSLEDIASGAAQMVIGTHAIFQQAVVFNKLALIIIDEQHRFGVHQRLGLREKGISQGFHPHQLIMTATPIPRTLAMTAYADLDTSIIDELPPGRTPVTTVAIADTRREQIIERVRHAAINDNRQAYWVCTLIEESEVLECQAAEDTAAELSVALPELKVGLVHGRMKSAEKQAIMAQFKSGELNLLVATTVIEVGVDVPNASLMIIENPERLGLAQLHQLRGRVGRGAIASHCVLLYKAPLSQTATKRLGVLRDSNDGFVIAQKDLEIRGPGEVLGTKQTGLADLKIADLIRDQHLIAPTQKLAVHINQQVPQNIDAIIERWLGDRQQYVQA</sequence>
<evidence type="ECO:0000256" key="6">
    <source>
        <dbReference type="ARBA" id="ARBA00022806"/>
    </source>
</evidence>
<evidence type="ECO:0000259" key="17">
    <source>
        <dbReference type="PROSITE" id="PS51194"/>
    </source>
</evidence>
<evidence type="ECO:0000256" key="8">
    <source>
        <dbReference type="ARBA" id="ARBA00023125"/>
    </source>
</evidence>
<evidence type="ECO:0000256" key="9">
    <source>
        <dbReference type="ARBA" id="ARBA00023172"/>
    </source>
</evidence>
<dbReference type="SUPFAM" id="SSF50249">
    <property type="entry name" value="Nucleic acid-binding proteins"/>
    <property type="match status" value="1"/>
</dbReference>
<keyword evidence="10 15" id="KW-0234">DNA repair</keyword>
<dbReference type="InterPro" id="IPR012340">
    <property type="entry name" value="NA-bd_OB-fold"/>
</dbReference>
<keyword evidence="8" id="KW-0238">DNA-binding</keyword>
<evidence type="ECO:0000256" key="15">
    <source>
        <dbReference type="RuleBase" id="RU363016"/>
    </source>
</evidence>
<evidence type="ECO:0000256" key="3">
    <source>
        <dbReference type="ARBA" id="ARBA00022741"/>
    </source>
</evidence>
<evidence type="ECO:0000313" key="19">
    <source>
        <dbReference type="Proteomes" id="UP000619118"/>
    </source>
</evidence>
<dbReference type="Pfam" id="PF00271">
    <property type="entry name" value="Helicase_C"/>
    <property type="match status" value="1"/>
</dbReference>
<dbReference type="Pfam" id="PF00270">
    <property type="entry name" value="DEAD"/>
    <property type="match status" value="1"/>
</dbReference>
<dbReference type="NCBIfam" id="NF008168">
    <property type="entry name" value="PRK10917.2-2"/>
    <property type="match status" value="1"/>
</dbReference>
<evidence type="ECO:0000256" key="5">
    <source>
        <dbReference type="ARBA" id="ARBA00022801"/>
    </source>
</evidence>
<evidence type="ECO:0000256" key="13">
    <source>
        <dbReference type="ARBA" id="ARBA00034808"/>
    </source>
</evidence>
<evidence type="ECO:0000256" key="10">
    <source>
        <dbReference type="ARBA" id="ARBA00023204"/>
    </source>
</evidence>
<dbReference type="CDD" id="cd18811">
    <property type="entry name" value="SF2_C_RecG"/>
    <property type="match status" value="1"/>
</dbReference>
<dbReference type="InterPro" id="IPR011545">
    <property type="entry name" value="DEAD/DEAH_box_helicase_dom"/>
</dbReference>
<evidence type="ECO:0000256" key="7">
    <source>
        <dbReference type="ARBA" id="ARBA00022840"/>
    </source>
</evidence>
<keyword evidence="4 15" id="KW-0227">DNA damage</keyword>
<dbReference type="RefSeq" id="WP_160051922.1">
    <property type="nucleotide sequence ID" value="NZ_BMQX01000001.1"/>
</dbReference>
<dbReference type="SMART" id="SM00487">
    <property type="entry name" value="DEXDc"/>
    <property type="match status" value="1"/>
</dbReference>
<evidence type="ECO:0000313" key="18">
    <source>
        <dbReference type="EMBL" id="GGQ03531.1"/>
    </source>
</evidence>
<dbReference type="PROSITE" id="PS51194">
    <property type="entry name" value="HELICASE_CTER"/>
    <property type="match status" value="1"/>
</dbReference>
<dbReference type="CDD" id="cd04488">
    <property type="entry name" value="RecG_wedge_OBF"/>
    <property type="match status" value="1"/>
</dbReference>
<comment type="catalytic activity">
    <reaction evidence="14 15">
        <text>ATP + H2O = ADP + phosphate + H(+)</text>
        <dbReference type="Rhea" id="RHEA:13065"/>
        <dbReference type="ChEBI" id="CHEBI:15377"/>
        <dbReference type="ChEBI" id="CHEBI:15378"/>
        <dbReference type="ChEBI" id="CHEBI:30616"/>
        <dbReference type="ChEBI" id="CHEBI:43474"/>
        <dbReference type="ChEBI" id="CHEBI:456216"/>
        <dbReference type="EC" id="5.6.2.4"/>
    </reaction>
</comment>
<dbReference type="CDD" id="cd17992">
    <property type="entry name" value="DEXHc_RecG"/>
    <property type="match status" value="1"/>
</dbReference>
<reference evidence="19" key="1">
    <citation type="journal article" date="2019" name="Int. J. Syst. Evol. Microbiol.">
        <title>The Global Catalogue of Microorganisms (GCM) 10K type strain sequencing project: providing services to taxonomists for standard genome sequencing and annotation.</title>
        <authorList>
            <consortium name="The Broad Institute Genomics Platform"/>
            <consortium name="The Broad Institute Genome Sequencing Center for Infectious Disease"/>
            <person name="Wu L."/>
            <person name="Ma J."/>
        </authorList>
    </citation>
    <scope>NUCLEOTIDE SEQUENCE [LARGE SCALE GENOMIC DNA]</scope>
    <source>
        <strain evidence="19">JCM 32306</strain>
    </source>
</reference>
<comment type="caution">
    <text evidence="18">The sequence shown here is derived from an EMBL/GenBank/DDBJ whole genome shotgun (WGS) entry which is preliminary data.</text>
</comment>
<dbReference type="NCBIfam" id="NF008163">
    <property type="entry name" value="PRK10917.1-1"/>
    <property type="match status" value="1"/>
</dbReference>
<evidence type="ECO:0000256" key="4">
    <source>
        <dbReference type="ARBA" id="ARBA00022763"/>
    </source>
</evidence>
<dbReference type="InterPro" id="IPR004609">
    <property type="entry name" value="ATP-dep_DNA_helicase_RecG"/>
</dbReference>
<dbReference type="InterPro" id="IPR047112">
    <property type="entry name" value="RecG/Mfd"/>
</dbReference>
<comment type="similarity">
    <text evidence="1 15">Belongs to the helicase family. RecG subfamily.</text>
</comment>
<keyword evidence="3 15" id="KW-0547">Nucleotide-binding</keyword>
<protein>
    <recommendedName>
        <fullName evidence="2 15">ATP-dependent DNA helicase RecG</fullName>
        <ecNumber evidence="13 15">5.6.2.4</ecNumber>
    </recommendedName>
</protein>
<keyword evidence="5 15" id="KW-0378">Hydrolase</keyword>
<dbReference type="NCBIfam" id="NF008165">
    <property type="entry name" value="PRK10917.1-3"/>
    <property type="match status" value="1"/>
</dbReference>
<keyword evidence="9 15" id="KW-0233">DNA recombination</keyword>
<gene>
    <name evidence="18" type="primary">recG</name>
    <name evidence="18" type="ORF">GCM10009411_00740</name>
</gene>
<keyword evidence="19" id="KW-1185">Reference proteome</keyword>
<dbReference type="PANTHER" id="PTHR47964">
    <property type="entry name" value="ATP-DEPENDENT DNA HELICASE HOMOLOG RECG, CHLOROPLASTIC"/>
    <property type="match status" value="1"/>
</dbReference>
<accession>A0ABQ2R072</accession>